<feature type="region of interest" description="Disordered" evidence="1">
    <location>
        <begin position="28"/>
        <end position="57"/>
    </location>
</feature>
<accession>A0ABP7GL95</accession>
<evidence type="ECO:0000313" key="3">
    <source>
        <dbReference type="Proteomes" id="UP001500540"/>
    </source>
</evidence>
<dbReference type="Proteomes" id="UP001500540">
    <property type="component" value="Unassembled WGS sequence"/>
</dbReference>
<evidence type="ECO:0000256" key="1">
    <source>
        <dbReference type="SAM" id="MobiDB-lite"/>
    </source>
</evidence>
<organism evidence="2 3">
    <name type="scientific">Microbacterium kribbense</name>
    <dbReference type="NCBI Taxonomy" id="433645"/>
    <lineage>
        <taxon>Bacteria</taxon>
        <taxon>Bacillati</taxon>
        <taxon>Actinomycetota</taxon>
        <taxon>Actinomycetes</taxon>
        <taxon>Micrococcales</taxon>
        <taxon>Microbacteriaceae</taxon>
        <taxon>Microbacterium</taxon>
    </lineage>
</organism>
<gene>
    <name evidence="2" type="ORF">GCM10022240_17170</name>
</gene>
<evidence type="ECO:0008006" key="4">
    <source>
        <dbReference type="Google" id="ProtNLM"/>
    </source>
</evidence>
<keyword evidence="3" id="KW-1185">Reference proteome</keyword>
<comment type="caution">
    <text evidence="2">The sequence shown here is derived from an EMBL/GenBank/DDBJ whole genome shotgun (WGS) entry which is preliminary data.</text>
</comment>
<sequence length="122" mass="12456">MCQSEVCRIRMSPTVGAASDIAAEAGRAAAESPGHSVGAYAPNMGADRAETTPGPAPYPFTHAGATIVVEEHGAGARTFLLVHGIGLGRGVFGELPASWRRTGASSRSISPGTGRRLNLRAS</sequence>
<protein>
    <recommendedName>
        <fullName evidence="4">Alpha/beta hydrolase</fullName>
    </recommendedName>
</protein>
<dbReference type="EMBL" id="BAABAF010000006">
    <property type="protein sequence ID" value="GAA3765488.1"/>
    <property type="molecule type" value="Genomic_DNA"/>
</dbReference>
<evidence type="ECO:0000313" key="2">
    <source>
        <dbReference type="EMBL" id="GAA3765488.1"/>
    </source>
</evidence>
<name>A0ABP7GL95_9MICO</name>
<feature type="region of interest" description="Disordered" evidence="1">
    <location>
        <begin position="102"/>
        <end position="122"/>
    </location>
</feature>
<proteinExistence type="predicted"/>
<reference evidence="3" key="1">
    <citation type="journal article" date="2019" name="Int. J. Syst. Evol. Microbiol.">
        <title>The Global Catalogue of Microorganisms (GCM) 10K type strain sequencing project: providing services to taxonomists for standard genome sequencing and annotation.</title>
        <authorList>
            <consortium name="The Broad Institute Genomics Platform"/>
            <consortium name="The Broad Institute Genome Sequencing Center for Infectious Disease"/>
            <person name="Wu L."/>
            <person name="Ma J."/>
        </authorList>
    </citation>
    <scope>NUCLEOTIDE SEQUENCE [LARGE SCALE GENOMIC DNA]</scope>
    <source>
        <strain evidence="3">JCM 16950</strain>
    </source>
</reference>